<dbReference type="AlphaFoldDB" id="A0A6M3IMQ2"/>
<proteinExistence type="predicted"/>
<dbReference type="Gene3D" id="1.25.40.10">
    <property type="entry name" value="Tetratricopeptide repeat domain"/>
    <property type="match status" value="1"/>
</dbReference>
<organism evidence="1">
    <name type="scientific">viral metagenome</name>
    <dbReference type="NCBI Taxonomy" id="1070528"/>
    <lineage>
        <taxon>unclassified sequences</taxon>
        <taxon>metagenomes</taxon>
        <taxon>organismal metagenomes</taxon>
    </lineage>
</organism>
<name>A0A6M3IMQ2_9ZZZZ</name>
<dbReference type="SUPFAM" id="SSF48452">
    <property type="entry name" value="TPR-like"/>
    <property type="match status" value="1"/>
</dbReference>
<gene>
    <name evidence="1" type="ORF">MM415B01425_0019</name>
</gene>
<sequence length="131" mass="14946">MCFAIHDLYLHRFLTKKTDYSNALSFNKHSSELHSFIGIAYMNKQMFNEAFVHSLRALCLHNGRMRLWNLWSNLGAASLALSAVEVAKLCYTQSLALWPKNKEVATTLMQLQKLKSNKLEVQANANKRSNG</sequence>
<accession>A0A6M3IMQ2</accession>
<evidence type="ECO:0000313" key="1">
    <source>
        <dbReference type="EMBL" id="QJA58674.1"/>
    </source>
</evidence>
<protein>
    <submittedName>
        <fullName evidence="1">Putative tetratricopeptide repeat protein</fullName>
    </submittedName>
</protein>
<reference evidence="1" key="1">
    <citation type="submission" date="2020-03" db="EMBL/GenBank/DDBJ databases">
        <title>The deep terrestrial virosphere.</title>
        <authorList>
            <person name="Holmfeldt K."/>
            <person name="Nilsson E."/>
            <person name="Simone D."/>
            <person name="Lopez-Fernandez M."/>
            <person name="Wu X."/>
            <person name="de Brujin I."/>
            <person name="Lundin D."/>
            <person name="Andersson A."/>
            <person name="Bertilsson S."/>
            <person name="Dopson M."/>
        </authorList>
    </citation>
    <scope>NUCLEOTIDE SEQUENCE</scope>
    <source>
        <strain evidence="1">MM415B01425</strain>
    </source>
</reference>
<dbReference type="InterPro" id="IPR011990">
    <property type="entry name" value="TPR-like_helical_dom_sf"/>
</dbReference>
<dbReference type="EMBL" id="MT141334">
    <property type="protein sequence ID" value="QJA58674.1"/>
    <property type="molecule type" value="Genomic_DNA"/>
</dbReference>